<dbReference type="HOGENOM" id="CLU_2952952_0_0_7"/>
<reference evidence="1 2" key="2">
    <citation type="journal article" date="2010" name="Stand. Genomic Sci.">
        <title>Complete genome sequence of Desulfohalobium retbaense type strain (HR(100)).</title>
        <authorList>
            <person name="Spring S."/>
            <person name="Nolan M."/>
            <person name="Lapidus A."/>
            <person name="Glavina Del Rio T."/>
            <person name="Copeland A."/>
            <person name="Tice H."/>
            <person name="Cheng J.F."/>
            <person name="Lucas S."/>
            <person name="Land M."/>
            <person name="Chen F."/>
            <person name="Bruce D."/>
            <person name="Goodwin L."/>
            <person name="Pitluck S."/>
            <person name="Ivanova N."/>
            <person name="Mavromatis K."/>
            <person name="Mikhailova N."/>
            <person name="Pati A."/>
            <person name="Chen A."/>
            <person name="Palaniappan K."/>
            <person name="Hauser L."/>
            <person name="Chang Y.J."/>
            <person name="Jeffries C.D."/>
            <person name="Munk C."/>
            <person name="Kiss H."/>
            <person name="Chain P."/>
            <person name="Han C."/>
            <person name="Brettin T."/>
            <person name="Detter J.C."/>
            <person name="Schuler E."/>
            <person name="Goker M."/>
            <person name="Rohde M."/>
            <person name="Bristow J."/>
            <person name="Eisen J.A."/>
            <person name="Markowitz V."/>
            <person name="Hugenholtz P."/>
            <person name="Kyrpides N.C."/>
            <person name="Klenk H.P."/>
        </authorList>
    </citation>
    <scope>NUCLEOTIDE SEQUENCE [LARGE SCALE GENOMIC DNA]</scope>
    <source>
        <strain evidence="1 2">DSM 5692</strain>
    </source>
</reference>
<dbReference type="EMBL" id="CP001734">
    <property type="protein sequence ID" value="ACV67929.1"/>
    <property type="molecule type" value="Genomic_DNA"/>
</dbReference>
<evidence type="ECO:0000313" key="1">
    <source>
        <dbReference type="EMBL" id="ACV67929.1"/>
    </source>
</evidence>
<accession>C8WZ13</accession>
<proteinExistence type="predicted"/>
<keyword evidence="2" id="KW-1185">Reference proteome</keyword>
<name>C8WZ13_DESRD</name>
<evidence type="ECO:0000313" key="2">
    <source>
        <dbReference type="Proteomes" id="UP000001052"/>
    </source>
</evidence>
<dbReference type="AlphaFoldDB" id="C8WZ13"/>
<dbReference type="Proteomes" id="UP000001052">
    <property type="component" value="Chromosome"/>
</dbReference>
<dbReference type="STRING" id="485915.Dret_0635"/>
<protein>
    <submittedName>
        <fullName evidence="1">Uncharacterized protein</fullName>
    </submittedName>
</protein>
<gene>
    <name evidence="1" type="ordered locus">Dret_0635</name>
</gene>
<sequence>MEICGATKALGDVGTGESVYIKNMYSVRHLNDDVTGPFVPYSILVIQPDSAYSLLYART</sequence>
<organism evidence="1 2">
    <name type="scientific">Desulfohalobium retbaense (strain ATCC 49708 / DSM 5692 / JCM 16813 / HR100)</name>
    <dbReference type="NCBI Taxonomy" id="485915"/>
    <lineage>
        <taxon>Bacteria</taxon>
        <taxon>Pseudomonadati</taxon>
        <taxon>Thermodesulfobacteriota</taxon>
        <taxon>Desulfovibrionia</taxon>
        <taxon>Desulfovibrionales</taxon>
        <taxon>Desulfohalobiaceae</taxon>
        <taxon>Desulfohalobium</taxon>
    </lineage>
</organism>
<dbReference type="KEGG" id="drt:Dret_0635"/>
<reference evidence="2" key="1">
    <citation type="submission" date="2009-09" db="EMBL/GenBank/DDBJ databases">
        <title>The complete chromosome of Desulfohalobium retbaense DSM 5692.</title>
        <authorList>
            <consortium name="US DOE Joint Genome Institute (JGI-PGF)"/>
            <person name="Lucas S."/>
            <person name="Copeland A."/>
            <person name="Lapidus A."/>
            <person name="Glavina del Rio T."/>
            <person name="Dalin E."/>
            <person name="Tice H."/>
            <person name="Bruce D."/>
            <person name="Goodwin L."/>
            <person name="Pitluck S."/>
            <person name="Kyrpides N."/>
            <person name="Mavromatis K."/>
            <person name="Ivanova N."/>
            <person name="Mikhailova N."/>
            <person name="Munk A.C."/>
            <person name="Brettin T."/>
            <person name="Detter J.C."/>
            <person name="Han C."/>
            <person name="Tapia R."/>
            <person name="Larimer F."/>
            <person name="Land M."/>
            <person name="Hauser L."/>
            <person name="Markowitz V."/>
            <person name="Cheng J.-F."/>
            <person name="Hugenholtz P."/>
            <person name="Woyke T."/>
            <person name="Wu D."/>
            <person name="Spring S."/>
            <person name="Klenk H.-P."/>
            <person name="Eisen J.A."/>
        </authorList>
    </citation>
    <scope>NUCLEOTIDE SEQUENCE [LARGE SCALE GENOMIC DNA]</scope>
    <source>
        <strain evidence="2">DSM 5692</strain>
    </source>
</reference>